<dbReference type="KEGG" id="val:VDBG_00783"/>
<evidence type="ECO:0000313" key="3">
    <source>
        <dbReference type="EMBL" id="EEY14675.1"/>
    </source>
</evidence>
<evidence type="ECO:0000259" key="2">
    <source>
        <dbReference type="Pfam" id="PF26112"/>
    </source>
</evidence>
<feature type="compositionally biased region" description="Low complexity" evidence="1">
    <location>
        <begin position="282"/>
        <end position="309"/>
    </location>
</feature>
<feature type="region of interest" description="Disordered" evidence="1">
    <location>
        <begin position="115"/>
        <end position="141"/>
    </location>
</feature>
<keyword evidence="4" id="KW-1185">Reference proteome</keyword>
<name>C9S790_VERA1</name>
<feature type="compositionally biased region" description="Basic and acidic residues" evidence="1">
    <location>
        <begin position="115"/>
        <end position="125"/>
    </location>
</feature>
<feature type="domain" description="E3 ubiquitin-protein ligase RNF216 UBA" evidence="2">
    <location>
        <begin position="143"/>
        <end position="280"/>
    </location>
</feature>
<dbReference type="Proteomes" id="UP000008698">
    <property type="component" value="Unassembled WGS sequence"/>
</dbReference>
<protein>
    <recommendedName>
        <fullName evidence="2">E3 ubiquitin-protein ligase RNF216 UBA domain-containing protein</fullName>
    </recommendedName>
</protein>
<proteinExistence type="predicted"/>
<gene>
    <name evidence="3" type="ORF">VDBG_00783</name>
</gene>
<reference evidence="4" key="1">
    <citation type="journal article" date="2011" name="PLoS Pathog.">
        <title>Comparative genomics yields insights into niche adaptation of plant vascular wilt pathogens.</title>
        <authorList>
            <person name="Klosterman S.J."/>
            <person name="Subbarao K.V."/>
            <person name="Kang S."/>
            <person name="Veronese P."/>
            <person name="Gold S.E."/>
            <person name="Thomma B.P.H.J."/>
            <person name="Chen Z."/>
            <person name="Henrissat B."/>
            <person name="Lee Y.-H."/>
            <person name="Park J."/>
            <person name="Garcia-Pedrajas M.D."/>
            <person name="Barbara D.J."/>
            <person name="Anchieta A."/>
            <person name="de Jonge R."/>
            <person name="Santhanam P."/>
            <person name="Maruthachalam K."/>
            <person name="Atallah Z."/>
            <person name="Amyotte S.G."/>
            <person name="Paz Z."/>
            <person name="Inderbitzin P."/>
            <person name="Hayes R.J."/>
            <person name="Heiman D.I."/>
            <person name="Young S."/>
            <person name="Zeng Q."/>
            <person name="Engels R."/>
            <person name="Galagan J."/>
            <person name="Cuomo C.A."/>
            <person name="Dobinson K.F."/>
            <person name="Ma L.-J."/>
        </authorList>
    </citation>
    <scope>NUCLEOTIDE SEQUENCE [LARGE SCALE GENOMIC DNA]</scope>
    <source>
        <strain evidence="4">VaMs.102 / ATCC MYA-4576 / FGSC 10136</strain>
    </source>
</reference>
<dbReference type="Pfam" id="PF26112">
    <property type="entry name" value="UBA_RNF216"/>
    <property type="match status" value="1"/>
</dbReference>
<feature type="region of interest" description="Disordered" evidence="1">
    <location>
        <begin position="1"/>
        <end position="35"/>
    </location>
</feature>
<evidence type="ECO:0000256" key="1">
    <source>
        <dbReference type="SAM" id="MobiDB-lite"/>
    </source>
</evidence>
<dbReference type="GeneID" id="9530675"/>
<feature type="region of interest" description="Disordered" evidence="1">
    <location>
        <begin position="273"/>
        <end position="309"/>
    </location>
</feature>
<dbReference type="AlphaFoldDB" id="C9S790"/>
<dbReference type="EMBL" id="DS985214">
    <property type="protein sequence ID" value="EEY14675.1"/>
    <property type="molecule type" value="Genomic_DNA"/>
</dbReference>
<dbReference type="OrthoDB" id="10009520at2759"/>
<dbReference type="eggNOG" id="KOG1812">
    <property type="taxonomic scope" value="Eukaryota"/>
</dbReference>
<organism evidence="4">
    <name type="scientific">Verticillium alfalfae (strain VaMs.102 / ATCC MYA-4576 / FGSC 10136)</name>
    <name type="common">Verticillium wilt of alfalfa</name>
    <name type="synonym">Verticillium albo-atrum</name>
    <dbReference type="NCBI Taxonomy" id="526221"/>
    <lineage>
        <taxon>Eukaryota</taxon>
        <taxon>Fungi</taxon>
        <taxon>Dikarya</taxon>
        <taxon>Ascomycota</taxon>
        <taxon>Pezizomycotina</taxon>
        <taxon>Sordariomycetes</taxon>
        <taxon>Hypocreomycetidae</taxon>
        <taxon>Glomerellales</taxon>
        <taxon>Plectosphaerellaceae</taxon>
        <taxon>Verticillium</taxon>
    </lineage>
</organism>
<dbReference type="RefSeq" id="XP_003009101.1">
    <property type="nucleotide sequence ID" value="XM_003009055.1"/>
</dbReference>
<dbReference type="STRING" id="526221.C9S790"/>
<dbReference type="InterPro" id="IPR058758">
    <property type="entry name" value="UBA_RNF216"/>
</dbReference>
<sequence>MPFTVLLGTSADRRLSHRSSKSSLTTPSTEPPEPRLEYIHDEAQLQDPPEECPDLRELNNSLEALAALFPNVQPEVFREMLSNFDGESRLAVVADALLKNHVNWVKGRWRTIEDNASRDASRDASSDASSDASPAVPTAVPHKDAFRSDEYKKAVQALAWTEFKGLTRAAVNAVLAEFNYSYLDARKTLLDLSAKSWRFTISSLFSRRKPATAGDAENHPLVIWRSTGQGSITPTLRATGHAELDRELYDELIRPLKDRARATQLDKDRGLARVLNSEEARPSTPCTSAAAASPSRPLRSLPSATPTPT</sequence>
<accession>C9S790</accession>
<evidence type="ECO:0000313" key="4">
    <source>
        <dbReference type="Proteomes" id="UP000008698"/>
    </source>
</evidence>
<dbReference type="HOGENOM" id="CLU_900788_0_0_1"/>